<keyword evidence="1" id="KW-0472">Membrane</keyword>
<feature type="domain" description="Oxidoreductase molybdopterin-binding" evidence="2">
    <location>
        <begin position="248"/>
        <end position="399"/>
    </location>
</feature>
<dbReference type="SUPFAM" id="SSF56524">
    <property type="entry name" value="Oxidoreductase molybdopterin-binding domain"/>
    <property type="match status" value="1"/>
</dbReference>
<evidence type="ECO:0000313" key="3">
    <source>
        <dbReference type="EMBL" id="SDS53315.1"/>
    </source>
</evidence>
<keyword evidence="4" id="KW-1185">Reference proteome</keyword>
<dbReference type="OrthoDB" id="9795587at2"/>
<protein>
    <submittedName>
        <fullName evidence="3">DMSO/TMAO reductase YedYZ, molybdopterin-dependent catalytic subunit</fullName>
    </submittedName>
</protein>
<dbReference type="InterPro" id="IPR000572">
    <property type="entry name" value="OxRdtase_Mopterin-bd_dom"/>
</dbReference>
<feature type="transmembrane region" description="Helical" evidence="1">
    <location>
        <begin position="177"/>
        <end position="199"/>
    </location>
</feature>
<dbReference type="Gene3D" id="2.60.40.650">
    <property type="match status" value="1"/>
</dbReference>
<dbReference type="STRING" id="642780.SAMN04488570_2094"/>
<gene>
    <name evidence="3" type="ORF">SAMN04488570_2094</name>
</gene>
<organism evidence="3 4">
    <name type="scientific">Nocardioides scoriae</name>
    <dbReference type="NCBI Taxonomy" id="642780"/>
    <lineage>
        <taxon>Bacteria</taxon>
        <taxon>Bacillati</taxon>
        <taxon>Actinomycetota</taxon>
        <taxon>Actinomycetes</taxon>
        <taxon>Propionibacteriales</taxon>
        <taxon>Nocardioidaceae</taxon>
        <taxon>Nocardioides</taxon>
    </lineage>
</organism>
<dbReference type="Pfam" id="PF00174">
    <property type="entry name" value="Oxidored_molyb"/>
    <property type="match status" value="1"/>
</dbReference>
<feature type="transmembrane region" description="Helical" evidence="1">
    <location>
        <begin position="103"/>
        <end position="123"/>
    </location>
</feature>
<dbReference type="GO" id="GO:0043546">
    <property type="term" value="F:molybdopterin cofactor binding"/>
    <property type="evidence" value="ECO:0007669"/>
    <property type="project" value="TreeGrafter"/>
</dbReference>
<dbReference type="PANTHER" id="PTHR19372:SF7">
    <property type="entry name" value="SULFITE OXIDASE, MITOCHONDRIAL"/>
    <property type="match status" value="1"/>
</dbReference>
<feature type="transmembrane region" description="Helical" evidence="1">
    <location>
        <begin position="129"/>
        <end position="146"/>
    </location>
</feature>
<accession>A0A1H1SZ84</accession>
<evidence type="ECO:0000259" key="2">
    <source>
        <dbReference type="Pfam" id="PF00174"/>
    </source>
</evidence>
<dbReference type="Gene3D" id="3.90.420.10">
    <property type="entry name" value="Oxidoreductase, molybdopterin-binding domain"/>
    <property type="match status" value="1"/>
</dbReference>
<feature type="transmembrane region" description="Helical" evidence="1">
    <location>
        <begin position="76"/>
        <end position="96"/>
    </location>
</feature>
<evidence type="ECO:0000313" key="4">
    <source>
        <dbReference type="Proteomes" id="UP000198859"/>
    </source>
</evidence>
<dbReference type="SUPFAM" id="SSF81296">
    <property type="entry name" value="E set domains"/>
    <property type="match status" value="1"/>
</dbReference>
<dbReference type="Proteomes" id="UP000198859">
    <property type="component" value="Chromosome I"/>
</dbReference>
<proteinExistence type="predicted"/>
<reference evidence="4" key="1">
    <citation type="submission" date="2016-10" db="EMBL/GenBank/DDBJ databases">
        <authorList>
            <person name="Varghese N."/>
            <person name="Submissions S."/>
        </authorList>
    </citation>
    <scope>NUCLEOTIDE SEQUENCE [LARGE SCALE GENOMIC DNA]</scope>
    <source>
        <strain evidence="4">DSM 22127</strain>
    </source>
</reference>
<dbReference type="GO" id="GO:0020037">
    <property type="term" value="F:heme binding"/>
    <property type="evidence" value="ECO:0007669"/>
    <property type="project" value="TreeGrafter"/>
</dbReference>
<dbReference type="AlphaFoldDB" id="A0A1H1SZ84"/>
<keyword evidence="1" id="KW-1133">Transmembrane helix</keyword>
<dbReference type="InterPro" id="IPR014756">
    <property type="entry name" value="Ig_E-set"/>
</dbReference>
<name>A0A1H1SZ84_9ACTN</name>
<evidence type="ECO:0000256" key="1">
    <source>
        <dbReference type="SAM" id="Phobius"/>
    </source>
</evidence>
<dbReference type="EMBL" id="LT629757">
    <property type="protein sequence ID" value="SDS53315.1"/>
    <property type="molecule type" value="Genomic_DNA"/>
</dbReference>
<dbReference type="PANTHER" id="PTHR19372">
    <property type="entry name" value="SULFITE REDUCTASE"/>
    <property type="match status" value="1"/>
</dbReference>
<dbReference type="GO" id="GO:0006790">
    <property type="term" value="P:sulfur compound metabolic process"/>
    <property type="evidence" value="ECO:0007669"/>
    <property type="project" value="TreeGrafter"/>
</dbReference>
<keyword evidence="1" id="KW-0812">Transmembrane</keyword>
<sequence length="523" mass="53962">MSPHSTTRGGRAAGAAAFGAGVLAALTGAAAGHLVAALTNPASSPVLAVGTAVINLTPTPVKTWAVRTLGSADKPVLIGTVLVVTLLLAGVAGVLARRTFGAGVALLMLLVAAAGAAAVLQPAAGPLDVLPALTTAVVGLAVLAQLTRAGTQAHATAQAGPGADPATDAPAPSRRGFLLGAGAAAAVAVVLGGAGQLIVRARERVTDIALPRPRRALPALAEGLDQRYDAITPFVTPNGDFYRVDTNLTVPTVDVEGWTLTIDGDVGKKVELTFEDLTRMDVVEKDITMTCVSNEVGGELVGSARWLGVPLADVLALAGIESTEADQILSTADDGFTISTPLEVALDGRDSLVVFGMNGQPLPREHGFPVRLITPGLYGYVGGTKWLTRLTLTTYAAQEAYWTKRKWATDAPIKLSSRIDTPAALTNLDAGQTVIGGVAWAQPDGVEQVEVRIDEGEWTTAKLGPDAGVDYWRQWFLPWDAQPGTHTIAVRATNTRGEVQTEKRATPFPAGSSGIQSVVVTVS</sequence>
<dbReference type="RefSeq" id="WP_091729254.1">
    <property type="nucleotide sequence ID" value="NZ_LT629757.1"/>
</dbReference>
<dbReference type="GO" id="GO:0008482">
    <property type="term" value="F:sulfite oxidase activity"/>
    <property type="evidence" value="ECO:0007669"/>
    <property type="project" value="TreeGrafter"/>
</dbReference>
<dbReference type="InterPro" id="IPR036374">
    <property type="entry name" value="OxRdtase_Mopterin-bd_sf"/>
</dbReference>